<keyword evidence="1" id="KW-0732">Signal</keyword>
<name>A0A3F3QKS2_9EURO</name>
<organism evidence="2 3">
    <name type="scientific">Aspergillus welwitschiae</name>
    <dbReference type="NCBI Taxonomy" id="1341132"/>
    <lineage>
        <taxon>Eukaryota</taxon>
        <taxon>Fungi</taxon>
        <taxon>Dikarya</taxon>
        <taxon>Ascomycota</taxon>
        <taxon>Pezizomycotina</taxon>
        <taxon>Eurotiomycetes</taxon>
        <taxon>Eurotiomycetidae</taxon>
        <taxon>Eurotiales</taxon>
        <taxon>Aspergillaceae</taxon>
        <taxon>Aspergillus</taxon>
        <taxon>Aspergillus subgen. Circumdati</taxon>
    </lineage>
</organism>
<dbReference type="RefSeq" id="XP_026632611.1">
    <property type="nucleotide sequence ID" value="XM_026764249.1"/>
</dbReference>
<feature type="signal peptide" evidence="1">
    <location>
        <begin position="1"/>
        <end position="22"/>
    </location>
</feature>
<dbReference type="Proteomes" id="UP000253729">
    <property type="component" value="Unassembled WGS sequence"/>
</dbReference>
<keyword evidence="3" id="KW-1185">Reference proteome</keyword>
<gene>
    <name evidence="2" type="ORF">BDQ94DRAFT_133322</name>
</gene>
<feature type="chain" id="PRO_5017785885" evidence="1">
    <location>
        <begin position="23"/>
        <end position="119"/>
    </location>
</feature>
<dbReference type="EMBL" id="KZ852032">
    <property type="protein sequence ID" value="RDH39589.1"/>
    <property type="molecule type" value="Genomic_DNA"/>
</dbReference>
<accession>A0A3F3QKS2</accession>
<reference evidence="2 3" key="1">
    <citation type="submission" date="2018-07" db="EMBL/GenBank/DDBJ databases">
        <title>The genomes of Aspergillus section Nigri reveals drivers in fungal speciation.</title>
        <authorList>
            <consortium name="DOE Joint Genome Institute"/>
            <person name="Vesth T.C."/>
            <person name="Nybo J."/>
            <person name="Theobald S."/>
            <person name="Brandl J."/>
            <person name="Frisvad J.C."/>
            <person name="Nielsen K.F."/>
            <person name="Lyhne E.K."/>
            <person name="Kogle M.E."/>
            <person name="Kuo A."/>
            <person name="Riley R."/>
            <person name="Clum A."/>
            <person name="Nolan M."/>
            <person name="Lipzen A."/>
            <person name="Salamov A."/>
            <person name="Henrissat B."/>
            <person name="Wiebenga A."/>
            <person name="De vries R.P."/>
            <person name="Grigoriev I.V."/>
            <person name="Mortensen U.H."/>
            <person name="Andersen M.R."/>
            <person name="Baker S.E."/>
        </authorList>
    </citation>
    <scope>NUCLEOTIDE SEQUENCE [LARGE SCALE GENOMIC DNA]</scope>
    <source>
        <strain evidence="2 3">CBS 139.54b</strain>
    </source>
</reference>
<protein>
    <submittedName>
        <fullName evidence="2">Uncharacterized protein</fullName>
    </submittedName>
</protein>
<evidence type="ECO:0000256" key="1">
    <source>
        <dbReference type="SAM" id="SignalP"/>
    </source>
</evidence>
<evidence type="ECO:0000313" key="3">
    <source>
        <dbReference type="Proteomes" id="UP000253729"/>
    </source>
</evidence>
<dbReference type="AlphaFoldDB" id="A0A3F3QKS2"/>
<sequence length="119" mass="13319">MKIQWLFYISLFLSYMSPDLRGNSYSSQPADPVRTGHGVCFGSLVHDTMAPLYLSNLILVSNLRGISLPYQPAGSLPTDIEDAFSDARRYTSHIRIMYSASRGTLLISISTQSRLQTDR</sequence>
<dbReference type="GeneID" id="38132605"/>
<proteinExistence type="predicted"/>
<evidence type="ECO:0000313" key="2">
    <source>
        <dbReference type="EMBL" id="RDH39589.1"/>
    </source>
</evidence>